<dbReference type="Pfam" id="PF00534">
    <property type="entry name" value="Glycos_transf_1"/>
    <property type="match status" value="1"/>
</dbReference>
<dbReference type="PANTHER" id="PTHR46660:SF2">
    <property type="entry name" value="GLYCOSYLTRANSFERASE 1 DOMAIN-CONTAINING PROTEIN 1"/>
    <property type="match status" value="1"/>
</dbReference>
<dbReference type="InterPro" id="IPR001296">
    <property type="entry name" value="Glyco_trans_1"/>
</dbReference>
<organism evidence="3 4">
    <name type="scientific">Paralvinella palmiformis</name>
    <dbReference type="NCBI Taxonomy" id="53620"/>
    <lineage>
        <taxon>Eukaryota</taxon>
        <taxon>Metazoa</taxon>
        <taxon>Spiralia</taxon>
        <taxon>Lophotrochozoa</taxon>
        <taxon>Annelida</taxon>
        <taxon>Polychaeta</taxon>
        <taxon>Sedentaria</taxon>
        <taxon>Canalipalpata</taxon>
        <taxon>Terebellida</taxon>
        <taxon>Terebelliformia</taxon>
        <taxon>Alvinellidae</taxon>
        <taxon>Paralvinella</taxon>
    </lineage>
</organism>
<dbReference type="PANTHER" id="PTHR46660">
    <property type="match status" value="1"/>
</dbReference>
<keyword evidence="4" id="KW-1185">Reference proteome</keyword>
<sequence length="143" mass="15997">MDKDYGQAVINKVNNSPGLLYLGSLSLQDTHRLIKESFALVNSSLSEGQATAVLEAQAFGTVVIVKDIPSNQDIVQHDHTGLIYATPQEFIHQLERLINDRSLQRHLVDEALAYVQSKHNIQLEKRAYLELVAQLQDGIFSDN</sequence>
<feature type="domain" description="Glycosyl transferase family 1" evidence="2">
    <location>
        <begin position="8"/>
        <end position="111"/>
    </location>
</feature>
<evidence type="ECO:0000256" key="1">
    <source>
        <dbReference type="ARBA" id="ARBA00022676"/>
    </source>
</evidence>
<evidence type="ECO:0000259" key="2">
    <source>
        <dbReference type="Pfam" id="PF00534"/>
    </source>
</evidence>
<proteinExistence type="predicted"/>
<comment type="caution">
    <text evidence="3">The sequence shown here is derived from an EMBL/GenBank/DDBJ whole genome shotgun (WGS) entry which is preliminary data.</text>
</comment>
<protein>
    <recommendedName>
        <fullName evidence="2">Glycosyl transferase family 1 domain-containing protein</fullName>
    </recommendedName>
</protein>
<evidence type="ECO:0000313" key="4">
    <source>
        <dbReference type="Proteomes" id="UP001208570"/>
    </source>
</evidence>
<evidence type="ECO:0000313" key="3">
    <source>
        <dbReference type="EMBL" id="KAK2170307.1"/>
    </source>
</evidence>
<dbReference type="GO" id="GO:0016757">
    <property type="term" value="F:glycosyltransferase activity"/>
    <property type="evidence" value="ECO:0007669"/>
    <property type="project" value="UniProtKB-KW"/>
</dbReference>
<dbReference type="SUPFAM" id="SSF53756">
    <property type="entry name" value="UDP-Glycosyltransferase/glycogen phosphorylase"/>
    <property type="match status" value="1"/>
</dbReference>
<keyword evidence="1" id="KW-0808">Transferase</keyword>
<keyword evidence="1" id="KW-0328">Glycosyltransferase</keyword>
<accession>A0AAD9KFG1</accession>
<dbReference type="Gene3D" id="3.40.50.2000">
    <property type="entry name" value="Glycogen Phosphorylase B"/>
    <property type="match status" value="1"/>
</dbReference>
<dbReference type="InterPro" id="IPR052622">
    <property type="entry name" value="Glycosyltransferase_G1"/>
</dbReference>
<gene>
    <name evidence="3" type="ORF">LSH36_3g09020</name>
</gene>
<name>A0AAD9KFG1_9ANNE</name>
<dbReference type="EMBL" id="JAODUP010000003">
    <property type="protein sequence ID" value="KAK2170307.1"/>
    <property type="molecule type" value="Genomic_DNA"/>
</dbReference>
<dbReference type="AlphaFoldDB" id="A0AAD9KFG1"/>
<reference evidence="3" key="1">
    <citation type="journal article" date="2023" name="Mol. Biol. Evol.">
        <title>Third-Generation Sequencing Reveals the Adaptive Role of the Epigenome in Three Deep-Sea Polychaetes.</title>
        <authorList>
            <person name="Perez M."/>
            <person name="Aroh O."/>
            <person name="Sun Y."/>
            <person name="Lan Y."/>
            <person name="Juniper S.K."/>
            <person name="Young C.R."/>
            <person name="Angers B."/>
            <person name="Qian P.Y."/>
        </authorList>
    </citation>
    <scope>NUCLEOTIDE SEQUENCE</scope>
    <source>
        <strain evidence="3">P08H-3</strain>
    </source>
</reference>
<dbReference type="Proteomes" id="UP001208570">
    <property type="component" value="Unassembled WGS sequence"/>
</dbReference>